<name>A0A377PIS0_HAFAL</name>
<evidence type="ECO:0008006" key="4">
    <source>
        <dbReference type="Google" id="ProtNLM"/>
    </source>
</evidence>
<reference evidence="2 3" key="1">
    <citation type="submission" date="2018-06" db="EMBL/GenBank/DDBJ databases">
        <authorList>
            <consortium name="Pathogen Informatics"/>
            <person name="Doyle S."/>
        </authorList>
    </citation>
    <scope>NUCLEOTIDE SEQUENCE [LARGE SCALE GENOMIC DNA]</scope>
    <source>
        <strain evidence="2 3">NCTC8105</strain>
    </source>
</reference>
<dbReference type="EMBL" id="UGHP01000001">
    <property type="protein sequence ID" value="STQ79233.1"/>
    <property type="molecule type" value="Genomic_DNA"/>
</dbReference>
<evidence type="ECO:0000313" key="3">
    <source>
        <dbReference type="Proteomes" id="UP000254821"/>
    </source>
</evidence>
<organism evidence="2 3">
    <name type="scientific">Hafnia alvei</name>
    <dbReference type="NCBI Taxonomy" id="569"/>
    <lineage>
        <taxon>Bacteria</taxon>
        <taxon>Pseudomonadati</taxon>
        <taxon>Pseudomonadota</taxon>
        <taxon>Gammaproteobacteria</taxon>
        <taxon>Enterobacterales</taxon>
        <taxon>Hafniaceae</taxon>
        <taxon>Hafnia</taxon>
    </lineage>
</organism>
<feature type="chain" id="PRO_5016632217" description="Lipoprotein" evidence="1">
    <location>
        <begin position="20"/>
        <end position="111"/>
    </location>
</feature>
<protein>
    <recommendedName>
        <fullName evidence="4">Lipoprotein</fullName>
    </recommendedName>
</protein>
<gene>
    <name evidence="2" type="ORF">NCTC8105_01303</name>
</gene>
<dbReference type="RefSeq" id="WP_043491669.1">
    <property type="nucleotide sequence ID" value="NZ_CP139992.1"/>
</dbReference>
<dbReference type="AlphaFoldDB" id="A0A377PIS0"/>
<proteinExistence type="predicted"/>
<sequence length="111" mass="11899">MMKLFVALGMVALVGCSSASLTEKKPIFQAHTTKTPDEVNRCLAPKMLEWTPATTSMQTEQGWLISSSADFVGTFMVTKINKSGDGGSDIVIYAVSKGSSDPFGSRARMCI</sequence>
<keyword evidence="1" id="KW-0732">Signal</keyword>
<accession>A0A377PIS0</accession>
<dbReference type="Proteomes" id="UP000254821">
    <property type="component" value="Unassembled WGS sequence"/>
</dbReference>
<dbReference type="PROSITE" id="PS51257">
    <property type="entry name" value="PROKAR_LIPOPROTEIN"/>
    <property type="match status" value="1"/>
</dbReference>
<evidence type="ECO:0000256" key="1">
    <source>
        <dbReference type="SAM" id="SignalP"/>
    </source>
</evidence>
<feature type="signal peptide" evidence="1">
    <location>
        <begin position="1"/>
        <end position="19"/>
    </location>
</feature>
<evidence type="ECO:0000313" key="2">
    <source>
        <dbReference type="EMBL" id="STQ79233.1"/>
    </source>
</evidence>